<protein>
    <submittedName>
        <fullName evidence="1">Uncharacterized protein</fullName>
    </submittedName>
</protein>
<name>A0A0B6YPW6_9EUPU</name>
<reference evidence="1" key="1">
    <citation type="submission" date="2014-12" db="EMBL/GenBank/DDBJ databases">
        <title>Insight into the proteome of Arion vulgaris.</title>
        <authorList>
            <person name="Aradska J."/>
            <person name="Bulat T."/>
            <person name="Smidak R."/>
            <person name="Sarate P."/>
            <person name="Gangsoo J."/>
            <person name="Sialana F."/>
            <person name="Bilban M."/>
            <person name="Lubec G."/>
        </authorList>
    </citation>
    <scope>NUCLEOTIDE SEQUENCE</scope>
    <source>
        <tissue evidence="1">Skin</tissue>
    </source>
</reference>
<evidence type="ECO:0000313" key="1">
    <source>
        <dbReference type="EMBL" id="CEK58202.1"/>
    </source>
</evidence>
<accession>A0A0B6YPW6</accession>
<proteinExistence type="predicted"/>
<dbReference type="AlphaFoldDB" id="A0A0B6YPW6"/>
<gene>
    <name evidence="1" type="primary">ORF32308</name>
</gene>
<dbReference type="EMBL" id="HACG01011337">
    <property type="protein sequence ID" value="CEK58202.1"/>
    <property type="molecule type" value="Transcribed_RNA"/>
</dbReference>
<organism evidence="1">
    <name type="scientific">Arion vulgaris</name>
    <dbReference type="NCBI Taxonomy" id="1028688"/>
    <lineage>
        <taxon>Eukaryota</taxon>
        <taxon>Metazoa</taxon>
        <taxon>Spiralia</taxon>
        <taxon>Lophotrochozoa</taxon>
        <taxon>Mollusca</taxon>
        <taxon>Gastropoda</taxon>
        <taxon>Heterobranchia</taxon>
        <taxon>Euthyneura</taxon>
        <taxon>Panpulmonata</taxon>
        <taxon>Eupulmonata</taxon>
        <taxon>Stylommatophora</taxon>
        <taxon>Helicina</taxon>
        <taxon>Arionoidea</taxon>
        <taxon>Arionidae</taxon>
        <taxon>Arion</taxon>
    </lineage>
</organism>
<sequence>MSIDMHLDGTCKGNGKRGCHEQIWRWSLLRSPCPYNHQSNMPKYLTTLESFNFKYCYCTPSMSIGAPISSPLQPSVTYTPNI</sequence>